<dbReference type="AlphaFoldDB" id="A0A8S3RM71"/>
<dbReference type="SUPFAM" id="SSF48403">
    <property type="entry name" value="Ankyrin repeat"/>
    <property type="match status" value="1"/>
</dbReference>
<name>A0A8S3RM71_MYTED</name>
<reference evidence="1" key="1">
    <citation type="submission" date="2021-03" db="EMBL/GenBank/DDBJ databases">
        <authorList>
            <person name="Bekaert M."/>
        </authorList>
    </citation>
    <scope>NUCLEOTIDE SEQUENCE</scope>
</reference>
<evidence type="ECO:0000313" key="2">
    <source>
        <dbReference type="Proteomes" id="UP000683360"/>
    </source>
</evidence>
<dbReference type="InterPro" id="IPR036770">
    <property type="entry name" value="Ankyrin_rpt-contain_sf"/>
</dbReference>
<proteinExistence type="predicted"/>
<keyword evidence="2" id="KW-1185">Reference proteome</keyword>
<accession>A0A8S3RM71</accession>
<dbReference type="Proteomes" id="UP000683360">
    <property type="component" value="Unassembled WGS sequence"/>
</dbReference>
<evidence type="ECO:0000313" key="1">
    <source>
        <dbReference type="EMBL" id="CAG2209350.1"/>
    </source>
</evidence>
<gene>
    <name evidence="1" type="ORF">MEDL_23486</name>
</gene>
<dbReference type="Gene3D" id="1.25.40.20">
    <property type="entry name" value="Ankyrin repeat-containing domain"/>
    <property type="match status" value="1"/>
</dbReference>
<sequence>MIQSLRRFVQRLTYLSYLLTGTNRNDCLKILDVLTDHAPLDKTADVFFCKFWEYIKSNDSVHAVGNKQTLDSVTCKILNTKEDVNVNLANTFDDSPLIYFCRLGCLQSIRMLLVHKADVDHQGKRRMTALHHITYLTVFAWCKSRLDICDDLNQTVIKRTIDMLCGKRAGYWNSEYYYDPSMSLYHVYDKHKYFSKYVQKMLKVGAKTDQNDLNNALIMCAQMSDFTGIICLIRYGGDYCKKDENGKSILHLCWSNRKYLTY</sequence>
<comment type="caution">
    <text evidence="1">The sequence shown here is derived from an EMBL/GenBank/DDBJ whole genome shotgun (WGS) entry which is preliminary data.</text>
</comment>
<protein>
    <submittedName>
        <fullName evidence="1">Uncharacterized protein</fullName>
    </submittedName>
</protein>
<organism evidence="1 2">
    <name type="scientific">Mytilus edulis</name>
    <name type="common">Blue mussel</name>
    <dbReference type="NCBI Taxonomy" id="6550"/>
    <lineage>
        <taxon>Eukaryota</taxon>
        <taxon>Metazoa</taxon>
        <taxon>Spiralia</taxon>
        <taxon>Lophotrochozoa</taxon>
        <taxon>Mollusca</taxon>
        <taxon>Bivalvia</taxon>
        <taxon>Autobranchia</taxon>
        <taxon>Pteriomorphia</taxon>
        <taxon>Mytilida</taxon>
        <taxon>Mytiloidea</taxon>
        <taxon>Mytilidae</taxon>
        <taxon>Mytilinae</taxon>
        <taxon>Mytilus</taxon>
    </lineage>
</organism>
<dbReference type="OrthoDB" id="6098025at2759"/>
<dbReference type="EMBL" id="CAJPWZ010001157">
    <property type="protein sequence ID" value="CAG2209350.1"/>
    <property type="molecule type" value="Genomic_DNA"/>
</dbReference>